<dbReference type="EMBL" id="CAJHJT010000001">
    <property type="protein sequence ID" value="CAD6991931.1"/>
    <property type="molecule type" value="Genomic_DNA"/>
</dbReference>
<dbReference type="AlphaFoldDB" id="A0A811U082"/>
<feature type="transmembrane region" description="Helical" evidence="1">
    <location>
        <begin position="6"/>
        <end position="26"/>
    </location>
</feature>
<reference evidence="2" key="1">
    <citation type="submission" date="2020-11" db="EMBL/GenBank/DDBJ databases">
        <authorList>
            <person name="Whitehead M."/>
        </authorList>
    </citation>
    <scope>NUCLEOTIDE SEQUENCE</scope>
    <source>
        <strain evidence="2">EGII</strain>
    </source>
</reference>
<proteinExistence type="predicted"/>
<protein>
    <submittedName>
        <fullName evidence="2">(Mediterranean fruit fly) hypothetical protein</fullName>
    </submittedName>
</protein>
<keyword evidence="1" id="KW-0812">Transmembrane</keyword>
<sequence>DISWFIGVVAVCVVPFVCYIVPIWYLHIAFCITQSIVSTWKICSAGPVSRCLPHPAWYSWWQKMRQRRRLSAGDLQTAMWTASMRWAMRERCEGSKHQVFENVTV</sequence>
<keyword evidence="1" id="KW-0472">Membrane</keyword>
<organism evidence="2 3">
    <name type="scientific">Ceratitis capitata</name>
    <name type="common">Mediterranean fruit fly</name>
    <name type="synonym">Tephritis capitata</name>
    <dbReference type="NCBI Taxonomy" id="7213"/>
    <lineage>
        <taxon>Eukaryota</taxon>
        <taxon>Metazoa</taxon>
        <taxon>Ecdysozoa</taxon>
        <taxon>Arthropoda</taxon>
        <taxon>Hexapoda</taxon>
        <taxon>Insecta</taxon>
        <taxon>Pterygota</taxon>
        <taxon>Neoptera</taxon>
        <taxon>Endopterygota</taxon>
        <taxon>Diptera</taxon>
        <taxon>Brachycera</taxon>
        <taxon>Muscomorpha</taxon>
        <taxon>Tephritoidea</taxon>
        <taxon>Tephritidae</taxon>
        <taxon>Ceratitis</taxon>
        <taxon>Ceratitis</taxon>
    </lineage>
</organism>
<keyword evidence="3" id="KW-1185">Reference proteome</keyword>
<accession>A0A811U082</accession>
<keyword evidence="1" id="KW-1133">Transmembrane helix</keyword>
<evidence type="ECO:0000313" key="2">
    <source>
        <dbReference type="EMBL" id="CAD6991931.1"/>
    </source>
</evidence>
<name>A0A811U082_CERCA</name>
<dbReference type="Proteomes" id="UP000606786">
    <property type="component" value="Unassembled WGS sequence"/>
</dbReference>
<feature type="non-terminal residue" evidence="2">
    <location>
        <position position="105"/>
    </location>
</feature>
<evidence type="ECO:0000313" key="3">
    <source>
        <dbReference type="Proteomes" id="UP000606786"/>
    </source>
</evidence>
<evidence type="ECO:0000256" key="1">
    <source>
        <dbReference type="SAM" id="Phobius"/>
    </source>
</evidence>
<comment type="caution">
    <text evidence="2">The sequence shown here is derived from an EMBL/GenBank/DDBJ whole genome shotgun (WGS) entry which is preliminary data.</text>
</comment>
<gene>
    <name evidence="2" type="ORF">CCAP1982_LOCUS821</name>
</gene>